<dbReference type="Proteomes" id="UP001163255">
    <property type="component" value="Chromosome"/>
</dbReference>
<evidence type="ECO:0000256" key="1">
    <source>
        <dbReference type="SAM" id="MobiDB-lite"/>
    </source>
</evidence>
<evidence type="ECO:0000313" key="3">
    <source>
        <dbReference type="Proteomes" id="UP001163255"/>
    </source>
</evidence>
<proteinExistence type="predicted"/>
<dbReference type="RefSeq" id="WP_262599709.1">
    <property type="nucleotide sequence ID" value="NZ_CP103300.1"/>
</dbReference>
<gene>
    <name evidence="2" type="ORF">NX720_04600</name>
</gene>
<reference evidence="2" key="1">
    <citation type="submission" date="2022-10" db="EMBL/GenBank/DDBJ databases">
        <title>Completed Genome Sequence of two octocoral isolated bacterium, Endozoicomonas euniceicola EF212T and Endozoicomonas gorgoniicola PS125T.</title>
        <authorList>
            <person name="Chiou Y.-J."/>
            <person name="Chen Y.-H."/>
        </authorList>
    </citation>
    <scope>NUCLEOTIDE SEQUENCE</scope>
    <source>
        <strain evidence="2">EF212</strain>
    </source>
</reference>
<keyword evidence="3" id="KW-1185">Reference proteome</keyword>
<organism evidence="2 3">
    <name type="scientific">Endozoicomonas euniceicola</name>
    <dbReference type="NCBI Taxonomy" id="1234143"/>
    <lineage>
        <taxon>Bacteria</taxon>
        <taxon>Pseudomonadati</taxon>
        <taxon>Pseudomonadota</taxon>
        <taxon>Gammaproteobacteria</taxon>
        <taxon>Oceanospirillales</taxon>
        <taxon>Endozoicomonadaceae</taxon>
        <taxon>Endozoicomonas</taxon>
    </lineage>
</organism>
<name>A0ABY6GZ80_9GAMM</name>
<dbReference type="InterPro" id="IPR036465">
    <property type="entry name" value="vWFA_dom_sf"/>
</dbReference>
<feature type="compositionally biased region" description="Polar residues" evidence="1">
    <location>
        <begin position="226"/>
        <end position="245"/>
    </location>
</feature>
<sequence length="667" mass="74344">MMSLKKFPHYVFYLLLAVSLLSGSYGWAQQSAIEKPAPLLQLSLPGSGSGLWPAEVFRSELITPELAGSRHLPGVGSGVNSESLIRTDKTPGFMDTVKEKFQKMMSYISPGETPEQVLNPDTRYKRLEEPRVTNEGRNIMPGFASEGMEDSENFKEREAFYRHKASEKEAQGEPELPFDVAGESPEIQALQMHGDDSLGVSSEYKTRQDLEINEATYPAAHINGTLNAVNDNDSPATAGSSSGDNSGEMEPDISSYGSVLWVKKKPPAANVDTVVYNSYTGTWEPAVSEGPHLNANSSDPTADIEEKTGVASSFVRWFVKEEFVGNSFNQTSVKSRRLNIILDNTSSMGTRDTALSRTSPGADDDEVEQLSRFEKAKIELEAALYLYRKIFGEIRIIPLNDISKAVTWDTNLADVDTIMQSLPDLEATEDKKPLISAISSVHESAHRAEHLIIFTDGDPTDDYGLDTGGEALLSLLKKIRSKRGSNLPVSIFFGTNDAAFAGGLKKLAQINNTRVIGSYFDERRKVFDIQGGLFPYYGPTEWLMSSVLDLNKSLLGGFNYHLSSDVLAAHLGRRLPDDEYDRFLFQGRMAQLEQFWREWFGGKGHPLDLMKPELKLGKHTLYRVGKDGRAMNRTYESMIPSFPFHFLQSFAMSFISGYRRMQKLFWQ</sequence>
<dbReference type="SUPFAM" id="SSF53300">
    <property type="entry name" value="vWA-like"/>
    <property type="match status" value="1"/>
</dbReference>
<accession>A0ABY6GZ80</accession>
<feature type="region of interest" description="Disordered" evidence="1">
    <location>
        <begin position="226"/>
        <end position="251"/>
    </location>
</feature>
<dbReference type="EMBL" id="CP103300">
    <property type="protein sequence ID" value="UYM17209.1"/>
    <property type="molecule type" value="Genomic_DNA"/>
</dbReference>
<protein>
    <submittedName>
        <fullName evidence="2">VWA domain-containing protein</fullName>
    </submittedName>
</protein>
<evidence type="ECO:0000313" key="2">
    <source>
        <dbReference type="EMBL" id="UYM17209.1"/>
    </source>
</evidence>